<comment type="caution">
    <text evidence="2">The sequence shown here is derived from an EMBL/GenBank/DDBJ whole genome shotgun (WGS) entry which is preliminary data.</text>
</comment>
<feature type="transmembrane region" description="Helical" evidence="1">
    <location>
        <begin position="25"/>
        <end position="41"/>
    </location>
</feature>
<keyword evidence="3" id="KW-1185">Reference proteome</keyword>
<keyword evidence="1" id="KW-1133">Transmembrane helix</keyword>
<reference evidence="2 3" key="1">
    <citation type="submission" date="2018-04" db="EMBL/GenBank/DDBJ databases">
        <authorList>
            <person name="Zhang X."/>
            <person name="Yuan J."/>
            <person name="Li F."/>
            <person name="Xiang J."/>
        </authorList>
    </citation>
    <scope>NUCLEOTIDE SEQUENCE [LARGE SCALE GENOMIC DNA]</scope>
    <source>
        <tissue evidence="2">Muscle</tissue>
    </source>
</reference>
<evidence type="ECO:0000256" key="1">
    <source>
        <dbReference type="SAM" id="Phobius"/>
    </source>
</evidence>
<accession>A0A423T8V9</accession>
<keyword evidence="1" id="KW-0812">Transmembrane</keyword>
<evidence type="ECO:0000313" key="3">
    <source>
        <dbReference type="Proteomes" id="UP000283509"/>
    </source>
</evidence>
<name>A0A423T8V9_PENVA</name>
<feature type="transmembrane region" description="Helical" evidence="1">
    <location>
        <begin position="88"/>
        <end position="107"/>
    </location>
</feature>
<organism evidence="2 3">
    <name type="scientific">Penaeus vannamei</name>
    <name type="common">Whiteleg shrimp</name>
    <name type="synonym">Litopenaeus vannamei</name>
    <dbReference type="NCBI Taxonomy" id="6689"/>
    <lineage>
        <taxon>Eukaryota</taxon>
        <taxon>Metazoa</taxon>
        <taxon>Ecdysozoa</taxon>
        <taxon>Arthropoda</taxon>
        <taxon>Crustacea</taxon>
        <taxon>Multicrustacea</taxon>
        <taxon>Malacostraca</taxon>
        <taxon>Eumalacostraca</taxon>
        <taxon>Eucarida</taxon>
        <taxon>Decapoda</taxon>
        <taxon>Dendrobranchiata</taxon>
        <taxon>Penaeoidea</taxon>
        <taxon>Penaeidae</taxon>
        <taxon>Penaeus</taxon>
    </lineage>
</organism>
<feature type="transmembrane region" description="Helical" evidence="1">
    <location>
        <begin position="363"/>
        <end position="381"/>
    </location>
</feature>
<sequence length="387" mass="43369">MHVREKKNSAAPAAKQSDMVGVERAWPVLFWVAGVLGFVLPKRQPSGHYRTSWVRLFPMVTITPLMCWFIFTYQVLFTNNSYDQVVDLLTYSACASLVAFTFALAIYKRRETCILFEGLSGKLKPAGKWVSLACSLLLLLDVGLFLLNNYSVVDRIINLPILGWFTMTMIYPVLPLLVDLHVAHSVRALNQVYAGTLSRILPGGSFSSWTRGPVEGLPVQNGEQPKGVHEPGNVDTVLHHITDTLHLVDMHNQVFSSWTLVRCGALLAKLLDSSYYFTVLFCQNLWGWTLYTGNEIGSFLFLCRQADLLKENHRKVEGALFTLQQQPSTPLEDRQRLLSLSLHLKSHPAHIAIGSVGSLGTHILIILLNVALTFMAILYQYRPVSAE</sequence>
<dbReference type="Proteomes" id="UP000283509">
    <property type="component" value="Unassembled WGS sequence"/>
</dbReference>
<reference evidence="2 3" key="2">
    <citation type="submission" date="2019-01" db="EMBL/GenBank/DDBJ databases">
        <title>The decoding of complex shrimp genome reveals the adaptation for benthos swimmer, frequently molting mechanism and breeding impact on genome.</title>
        <authorList>
            <person name="Sun Y."/>
            <person name="Gao Y."/>
            <person name="Yu Y."/>
        </authorList>
    </citation>
    <scope>NUCLEOTIDE SEQUENCE [LARGE SCALE GENOMIC DNA]</scope>
    <source>
        <tissue evidence="2">Muscle</tissue>
    </source>
</reference>
<keyword evidence="1" id="KW-0472">Membrane</keyword>
<feature type="transmembrane region" description="Helical" evidence="1">
    <location>
        <begin position="53"/>
        <end position="76"/>
    </location>
</feature>
<evidence type="ECO:0008006" key="4">
    <source>
        <dbReference type="Google" id="ProtNLM"/>
    </source>
</evidence>
<feature type="transmembrane region" description="Helical" evidence="1">
    <location>
        <begin position="159"/>
        <end position="178"/>
    </location>
</feature>
<gene>
    <name evidence="2" type="ORF">C7M84_008752</name>
</gene>
<dbReference type="AlphaFoldDB" id="A0A423T8V9"/>
<evidence type="ECO:0000313" key="2">
    <source>
        <dbReference type="EMBL" id="ROT72852.1"/>
    </source>
</evidence>
<proteinExistence type="predicted"/>
<dbReference type="EMBL" id="QCYY01002102">
    <property type="protein sequence ID" value="ROT72852.1"/>
    <property type="molecule type" value="Genomic_DNA"/>
</dbReference>
<protein>
    <recommendedName>
        <fullName evidence="4">Gustatory receptor</fullName>
    </recommendedName>
</protein>
<feature type="transmembrane region" description="Helical" evidence="1">
    <location>
        <begin position="128"/>
        <end position="147"/>
    </location>
</feature>